<protein>
    <submittedName>
        <fullName evidence="1">LRR receptor-like serine/threonine-protein kinase</fullName>
    </submittedName>
</protein>
<accession>A0ACC0H0A3</accession>
<name>A0ACC0H0A3_9ERIC</name>
<organism evidence="1 2">
    <name type="scientific">Camellia lanceoleosa</name>
    <dbReference type="NCBI Taxonomy" id="1840588"/>
    <lineage>
        <taxon>Eukaryota</taxon>
        <taxon>Viridiplantae</taxon>
        <taxon>Streptophyta</taxon>
        <taxon>Embryophyta</taxon>
        <taxon>Tracheophyta</taxon>
        <taxon>Spermatophyta</taxon>
        <taxon>Magnoliopsida</taxon>
        <taxon>eudicotyledons</taxon>
        <taxon>Gunneridae</taxon>
        <taxon>Pentapetalae</taxon>
        <taxon>asterids</taxon>
        <taxon>Ericales</taxon>
        <taxon>Theaceae</taxon>
        <taxon>Camellia</taxon>
    </lineage>
</organism>
<evidence type="ECO:0000313" key="1">
    <source>
        <dbReference type="EMBL" id="KAI8006238.1"/>
    </source>
</evidence>
<gene>
    <name evidence="1" type="ORF">LOK49_LG07G02952</name>
</gene>
<evidence type="ECO:0000313" key="2">
    <source>
        <dbReference type="Proteomes" id="UP001060215"/>
    </source>
</evidence>
<proteinExistence type="predicted"/>
<keyword evidence="2" id="KW-1185">Reference proteome</keyword>
<dbReference type="EMBL" id="CM045764">
    <property type="protein sequence ID" value="KAI8006238.1"/>
    <property type="molecule type" value="Genomic_DNA"/>
</dbReference>
<dbReference type="Proteomes" id="UP001060215">
    <property type="component" value="Chromosome 7"/>
</dbReference>
<comment type="caution">
    <text evidence="1">The sequence shown here is derived from an EMBL/GenBank/DDBJ whole genome shotgun (WGS) entry which is preliminary data.</text>
</comment>
<sequence length="1019" mass="113602">MVVTVGECPKATWTFMLVSFILICYEAGRIEAQTRRIPNDEMQALGEIAEQLGKKGWNFNLKHCDENLIWQTPIVDSSLMYDSTVNCTCPSDDECHIRAIVLKGQDLSGVLPRSLVKLTYIKYIDLSRNYLSGPLPSEWASIKLEYMSFTVNRLSGTIPTSFGRITTLTNMSIEGNMFNGTIPAELGNLVNLVYLNLKSNNLTGELPKEFNKLRKLRELRLSSNNFNGKLPSFQSLTQLQILELEASGFEGPIPSNISLLHNLTELRISDLNGGASKFPALGNMKAMTKLMLRNCNISGSIPDNLVNLTLRQLDLSYNRLEGNIPNLEGAKNLQYMYLTRNMLTGPIPEWIKSRSNDYRIDLSYNKLSRSVGPSTCRETLNLFGSFSSGNHLDFGCLNSCPTNDLYALHINCGGGKAIIKNTIYEADDEYQGGPANFVQTGPSFIWGFSNTGHFWDASGNASYYIAKNVSVLTMNYSQLYTRDLTKNYSQMFTRAITMDNSQLYTRARVSPLSLTYYGRCLANGSYTVTLHFAEIIFRDNRSFQSLGRRIFDVYIQDELVWKDFDIATVAQGVDKAVLLKFNNIVVKNKTIEIRFYWAGKGTTAVPTSGIYGPLISAISVESNFKPPDQKKKIFIVVGALAFAICLVFMILFILWWKCFPRSITSREQALRGLELQTGLFAFRQIKAATNNFDDNNKIGEGGFGSVYKGILLDGTVIAVKQLSSKSKQGNREFVNEIGMISGLQHPNLARLYGCCIEGNQLLLVYEYMENSSLARALFGECQLKLDWPTRLSICIGIARGLAFLQEESRLKIVHRDIKATNILLDGNLNPKISDFGLAKLTEDENTQISTRIAGTIGYMAPEYALWGILTHKADVYSFGIVALEIVTGKNNMKYHPSENYVGLLDWAFVLQQKGCLMELVDPKLGSNFNNEEAIRMIKVALLCTNPSPALRPAMSAVVSMLEGHDSIQGSIMDPSNYSDAMQLQSSSDDQTLVDSVGTTRNGSSSMYAHDLYPINMDSL</sequence>
<reference evidence="1 2" key="1">
    <citation type="journal article" date="2022" name="Plant J.">
        <title>Chromosome-level genome of Camellia lanceoleosa provides a valuable resource for understanding genome evolution and self-incompatibility.</title>
        <authorList>
            <person name="Gong W."/>
            <person name="Xiao S."/>
            <person name="Wang L."/>
            <person name="Liao Z."/>
            <person name="Chang Y."/>
            <person name="Mo W."/>
            <person name="Hu G."/>
            <person name="Li W."/>
            <person name="Zhao G."/>
            <person name="Zhu H."/>
            <person name="Hu X."/>
            <person name="Ji K."/>
            <person name="Xiang X."/>
            <person name="Song Q."/>
            <person name="Yuan D."/>
            <person name="Jin S."/>
            <person name="Zhang L."/>
        </authorList>
    </citation>
    <scope>NUCLEOTIDE SEQUENCE [LARGE SCALE GENOMIC DNA]</scope>
    <source>
        <strain evidence="1">SQ_2022a</strain>
    </source>
</reference>